<evidence type="ECO:0000313" key="10">
    <source>
        <dbReference type="EMBL" id="MFN2974497.1"/>
    </source>
</evidence>
<evidence type="ECO:0000256" key="7">
    <source>
        <dbReference type="PROSITE-ProRule" id="PRU01373"/>
    </source>
</evidence>
<dbReference type="Pfam" id="PF03734">
    <property type="entry name" value="YkuD"/>
    <property type="match status" value="1"/>
</dbReference>
<feature type="domain" description="L,D-TPase catalytic" evidence="9">
    <location>
        <begin position="338"/>
        <end position="515"/>
    </location>
</feature>
<dbReference type="Pfam" id="PF01471">
    <property type="entry name" value="PG_binding_1"/>
    <property type="match status" value="1"/>
</dbReference>
<dbReference type="Gene3D" id="2.40.440.10">
    <property type="entry name" value="L,D-transpeptidase catalytic domain-like"/>
    <property type="match status" value="1"/>
</dbReference>
<evidence type="ECO:0000256" key="5">
    <source>
        <dbReference type="ARBA" id="ARBA00022984"/>
    </source>
</evidence>
<evidence type="ECO:0000313" key="11">
    <source>
        <dbReference type="Proteomes" id="UP001634747"/>
    </source>
</evidence>
<dbReference type="SUPFAM" id="SSF141523">
    <property type="entry name" value="L,D-transpeptidase catalytic domain-like"/>
    <property type="match status" value="1"/>
</dbReference>
<dbReference type="InterPro" id="IPR005490">
    <property type="entry name" value="LD_TPept_cat_dom"/>
</dbReference>
<keyword evidence="6 7" id="KW-0961">Cell wall biogenesis/degradation</keyword>
<dbReference type="CDD" id="cd16913">
    <property type="entry name" value="YkuD_like"/>
    <property type="match status" value="1"/>
</dbReference>
<evidence type="ECO:0000256" key="2">
    <source>
        <dbReference type="ARBA" id="ARBA00005992"/>
    </source>
</evidence>
<dbReference type="PROSITE" id="PS52029">
    <property type="entry name" value="LD_TPASE"/>
    <property type="match status" value="1"/>
</dbReference>
<dbReference type="PANTHER" id="PTHR41533:SF2">
    <property type="entry name" value="BLR7131 PROTEIN"/>
    <property type="match status" value="1"/>
</dbReference>
<feature type="region of interest" description="Disordered" evidence="8">
    <location>
        <begin position="254"/>
        <end position="278"/>
    </location>
</feature>
<keyword evidence="11" id="KW-1185">Reference proteome</keyword>
<dbReference type="InterPro" id="IPR036366">
    <property type="entry name" value="PGBDSf"/>
</dbReference>
<dbReference type="InterPro" id="IPR002477">
    <property type="entry name" value="Peptidoglycan-bd-like"/>
</dbReference>
<evidence type="ECO:0000256" key="4">
    <source>
        <dbReference type="ARBA" id="ARBA00022960"/>
    </source>
</evidence>
<comment type="caution">
    <text evidence="10">The sequence shown here is derived from an EMBL/GenBank/DDBJ whole genome shotgun (WGS) entry which is preliminary data.</text>
</comment>
<proteinExistence type="inferred from homology"/>
<dbReference type="EMBL" id="JBJYXY010000001">
    <property type="protein sequence ID" value="MFN2974497.1"/>
    <property type="molecule type" value="Genomic_DNA"/>
</dbReference>
<comment type="pathway">
    <text evidence="1 7">Cell wall biogenesis; peptidoglycan biosynthesis.</text>
</comment>
<dbReference type="Gene3D" id="1.10.101.10">
    <property type="entry name" value="PGBD-like superfamily/PGBD"/>
    <property type="match status" value="1"/>
</dbReference>
<feature type="compositionally biased region" description="Low complexity" evidence="8">
    <location>
        <begin position="254"/>
        <end position="277"/>
    </location>
</feature>
<feature type="active site" description="Nucleophile" evidence="7">
    <location>
        <position position="487"/>
    </location>
</feature>
<keyword evidence="5 7" id="KW-0573">Peptidoglycan synthesis</keyword>
<feature type="active site" description="Proton donor/acceptor" evidence="7">
    <location>
        <position position="468"/>
    </location>
</feature>
<dbReference type="InterPro" id="IPR038063">
    <property type="entry name" value="Transpep_catalytic_dom"/>
</dbReference>
<comment type="similarity">
    <text evidence="2">Belongs to the YkuD family.</text>
</comment>
<reference evidence="10 11" key="1">
    <citation type="submission" date="2024-12" db="EMBL/GenBank/DDBJ databases">
        <authorList>
            <person name="Lee Y."/>
        </authorList>
    </citation>
    <scope>NUCLEOTIDE SEQUENCE [LARGE SCALE GENOMIC DNA]</scope>
    <source>
        <strain evidence="10 11">03SUJ4</strain>
    </source>
</reference>
<evidence type="ECO:0000259" key="9">
    <source>
        <dbReference type="PROSITE" id="PS52029"/>
    </source>
</evidence>
<dbReference type="Pfam" id="PF20142">
    <property type="entry name" value="Scaffold"/>
    <property type="match status" value="1"/>
</dbReference>
<dbReference type="InterPro" id="IPR052905">
    <property type="entry name" value="LD-transpeptidase_YkuD-like"/>
</dbReference>
<evidence type="ECO:0000256" key="8">
    <source>
        <dbReference type="SAM" id="MobiDB-lite"/>
    </source>
</evidence>
<keyword evidence="3" id="KW-0808">Transferase</keyword>
<gene>
    <name evidence="10" type="ORF">ACK2TP_01845</name>
</gene>
<dbReference type="PANTHER" id="PTHR41533">
    <property type="entry name" value="L,D-TRANSPEPTIDASE HI_1667-RELATED"/>
    <property type="match status" value="1"/>
</dbReference>
<dbReference type="RefSeq" id="WP_263413939.1">
    <property type="nucleotide sequence ID" value="NZ_BAABBH010000001.1"/>
</dbReference>
<organism evidence="10 11">
    <name type="scientific">Terriglobus aquaticus</name>
    <dbReference type="NCBI Taxonomy" id="940139"/>
    <lineage>
        <taxon>Bacteria</taxon>
        <taxon>Pseudomonadati</taxon>
        <taxon>Acidobacteriota</taxon>
        <taxon>Terriglobia</taxon>
        <taxon>Terriglobales</taxon>
        <taxon>Acidobacteriaceae</taxon>
        <taxon>Terriglobus</taxon>
    </lineage>
</organism>
<keyword evidence="4 7" id="KW-0133">Cell shape</keyword>
<dbReference type="InterPro" id="IPR036365">
    <property type="entry name" value="PGBD-like_sf"/>
</dbReference>
<protein>
    <submittedName>
        <fullName evidence="10">Murein L,D-transpeptidase</fullName>
    </submittedName>
</protein>
<dbReference type="SUPFAM" id="SSF47090">
    <property type="entry name" value="PGBD-like"/>
    <property type="match status" value="1"/>
</dbReference>
<name>A0ABW9KHE7_9BACT</name>
<sequence length="584" mass="64303">MRSVVAVLLLPALLVTLPLSGCKRAKRIAAQAAGSVGVSQPTYTDAIQQAISTGHMDALKWPDYSDVQAAVSGFYDSRDYTLAWSKDGKPTAQANELMQAFSNARKRGLEPEDYDASRWQGRVAALSSDDGKVAFDTAMTVNAMRFLNAIHMGRTDPKFFAFGIDSSSKQLDLPTVLTDQIASASEVDKALTDLEPQSAQYKALRDQLPHYLDLAAQDHSDPLPSPGTSAASLSRSYPGLAALQQKLQLLGDLQGGTDNTAANSGADASPSAAPGTSLDLATLTDGVKHFQHRHGLPEDGKLSQATVAALNVPITTRVNEIEDAMERWRWLPDQYQQPAILVNLPEFVLRAFEGDTQQFNMRVVVGQSKEDEHHTPMIADQMKYLVFRPFWNIPPSIAKKEILGHMQADPGYLSSHNFEAVNSKGEEVPASAEAVEHSTVMVREKPGPKNSLGLVKFMFPNPFNVYLHDTNAHYLFARNRRDYSHGCVRVEDPPKLADWLLRDNSKWDPDTIQQTMNDDTVINKTVSLGKSVPVVLFYGTAYVDGGEMHFFQDLYGYDADLEKELQHGYPFQHKPGRARGEASV</sequence>
<evidence type="ECO:0000256" key="6">
    <source>
        <dbReference type="ARBA" id="ARBA00023316"/>
    </source>
</evidence>
<evidence type="ECO:0000256" key="1">
    <source>
        <dbReference type="ARBA" id="ARBA00004752"/>
    </source>
</evidence>
<evidence type="ECO:0000256" key="3">
    <source>
        <dbReference type="ARBA" id="ARBA00022679"/>
    </source>
</evidence>
<dbReference type="InterPro" id="IPR045380">
    <property type="entry name" value="LD_TPept_scaffold_dom"/>
</dbReference>
<dbReference type="Proteomes" id="UP001634747">
    <property type="component" value="Unassembled WGS sequence"/>
</dbReference>
<accession>A0ABW9KHE7</accession>